<dbReference type="Pfam" id="PF13193">
    <property type="entry name" value="AMP-binding_C"/>
    <property type="match status" value="1"/>
</dbReference>
<comment type="caution">
    <text evidence="4">The sequence shown here is derived from an EMBL/GenBank/DDBJ whole genome shotgun (WGS) entry which is preliminary data.</text>
</comment>
<evidence type="ECO:0000259" key="3">
    <source>
        <dbReference type="Pfam" id="PF13193"/>
    </source>
</evidence>
<dbReference type="Pfam" id="PF00501">
    <property type="entry name" value="AMP-binding"/>
    <property type="match status" value="1"/>
</dbReference>
<feature type="domain" description="AMP-binding enzyme C-terminal" evidence="3">
    <location>
        <begin position="309"/>
        <end position="382"/>
    </location>
</feature>
<dbReference type="PANTHER" id="PTHR43767:SF1">
    <property type="entry name" value="NONRIBOSOMAL PEPTIDE SYNTHASE PES1 (EUROFUNG)-RELATED"/>
    <property type="match status" value="1"/>
</dbReference>
<dbReference type="Gene3D" id="3.30.300.30">
    <property type="match status" value="1"/>
</dbReference>
<reference evidence="4 5" key="1">
    <citation type="submission" date="2023-08" db="EMBL/GenBank/DDBJ databases">
        <authorList>
            <person name="Park J.-S."/>
        </authorList>
    </citation>
    <scope>NUCLEOTIDE SEQUENCE [LARGE SCALE GENOMIC DNA]</scope>
    <source>
        <strain evidence="4 5">2205BS29-5</strain>
    </source>
</reference>
<dbReference type="Gene3D" id="3.40.50.12780">
    <property type="entry name" value="N-terminal domain of ligase-like"/>
    <property type="match status" value="1"/>
</dbReference>
<keyword evidence="5" id="KW-1185">Reference proteome</keyword>
<dbReference type="Proteomes" id="UP001224997">
    <property type="component" value="Unassembled WGS sequence"/>
</dbReference>
<accession>A0ABT9J9Q3</accession>
<dbReference type="SUPFAM" id="SSF56801">
    <property type="entry name" value="Acetyl-CoA synthetase-like"/>
    <property type="match status" value="1"/>
</dbReference>
<evidence type="ECO:0000256" key="1">
    <source>
        <dbReference type="SAM" id="MobiDB-lite"/>
    </source>
</evidence>
<dbReference type="InterPro" id="IPR045851">
    <property type="entry name" value="AMP-bd_C_sf"/>
</dbReference>
<protein>
    <submittedName>
        <fullName evidence="4">AMP-binding protein</fullName>
    </submittedName>
</protein>
<sequence length="396" mass="40761">MDQQAGFQWRPAGPVTVDGRPLPEDAAGASALARDLVALRGAIRAGAEFSTGPQGVAVVRGGEPGQFRSRSGGTTGPAKAIRRSHASWRASFAVNRDRLGVTGADRYAVPGAPAHSLALYAVVEAADLGAGLDVLAGLGPRAQVRAMAEAGSTILYATPTQLRLLCEAGGALPALRHVLCGGGAMPPGLAARLAALCPQARLRQFYGAAETSFVAWDEGGAPPGSVGRPYPGVELRIADPVDGIGEIWVRSPYLFGGYAEGGSPKTRWQGGFLSVGEMGGLDADGHLRVVGRRSRMVTIADRNVFPEAIEALLAQAPGVTHCAVLPRPCPRRGTVLVAVVAGALDAAAGDALLARCRAAFGPLAAPRALHRLARFPLTVAGKPDLARIARLLEAGQ</sequence>
<organism evidence="4 5">
    <name type="scientific">Paracoccus spongiarum</name>
    <dbReference type="NCBI Taxonomy" id="3064387"/>
    <lineage>
        <taxon>Bacteria</taxon>
        <taxon>Pseudomonadati</taxon>
        <taxon>Pseudomonadota</taxon>
        <taxon>Alphaproteobacteria</taxon>
        <taxon>Rhodobacterales</taxon>
        <taxon>Paracoccaceae</taxon>
        <taxon>Paracoccus</taxon>
    </lineage>
</organism>
<dbReference type="InterPro" id="IPR025110">
    <property type="entry name" value="AMP-bd_C"/>
</dbReference>
<evidence type="ECO:0000313" key="4">
    <source>
        <dbReference type="EMBL" id="MDP5306553.1"/>
    </source>
</evidence>
<dbReference type="EMBL" id="JAVAMQ010000004">
    <property type="protein sequence ID" value="MDP5306553.1"/>
    <property type="molecule type" value="Genomic_DNA"/>
</dbReference>
<dbReference type="PANTHER" id="PTHR43767">
    <property type="entry name" value="LONG-CHAIN-FATTY-ACID--COA LIGASE"/>
    <property type="match status" value="1"/>
</dbReference>
<feature type="region of interest" description="Disordered" evidence="1">
    <location>
        <begin position="1"/>
        <end position="22"/>
    </location>
</feature>
<evidence type="ECO:0000259" key="2">
    <source>
        <dbReference type="Pfam" id="PF00501"/>
    </source>
</evidence>
<dbReference type="InterPro" id="IPR000873">
    <property type="entry name" value="AMP-dep_synth/lig_dom"/>
</dbReference>
<evidence type="ECO:0000313" key="5">
    <source>
        <dbReference type="Proteomes" id="UP001224997"/>
    </source>
</evidence>
<dbReference type="RefSeq" id="WP_305962406.1">
    <property type="nucleotide sequence ID" value="NZ_JAVAMQ010000004.1"/>
</dbReference>
<proteinExistence type="predicted"/>
<name>A0ABT9J9Q3_9RHOB</name>
<dbReference type="InterPro" id="IPR050237">
    <property type="entry name" value="ATP-dep_AMP-bd_enzyme"/>
</dbReference>
<gene>
    <name evidence="4" type="ORF">Q5Y72_05560</name>
</gene>
<dbReference type="InterPro" id="IPR042099">
    <property type="entry name" value="ANL_N_sf"/>
</dbReference>
<feature type="domain" description="AMP-dependent synthetase/ligase" evidence="2">
    <location>
        <begin position="71"/>
        <end position="258"/>
    </location>
</feature>